<evidence type="ECO:0000313" key="8">
    <source>
        <dbReference type="Proteomes" id="UP001596542"/>
    </source>
</evidence>
<dbReference type="Pfam" id="PF07687">
    <property type="entry name" value="M20_dimer"/>
    <property type="match status" value="1"/>
</dbReference>
<keyword evidence="5" id="KW-0170">Cobalt</keyword>
<dbReference type="EMBL" id="JBHTBU010000002">
    <property type="protein sequence ID" value="MFC7288744.1"/>
    <property type="molecule type" value="Genomic_DNA"/>
</dbReference>
<dbReference type="Gene3D" id="3.30.70.360">
    <property type="match status" value="1"/>
</dbReference>
<comment type="cofactor">
    <cofactor evidence="1">
        <name>Zn(2+)</name>
        <dbReference type="ChEBI" id="CHEBI:29105"/>
    </cofactor>
</comment>
<evidence type="ECO:0000256" key="4">
    <source>
        <dbReference type="ARBA" id="ARBA00022833"/>
    </source>
</evidence>
<dbReference type="Proteomes" id="UP001596542">
    <property type="component" value="Unassembled WGS sequence"/>
</dbReference>
<dbReference type="InterPro" id="IPR011650">
    <property type="entry name" value="Peptidase_M20_dimer"/>
</dbReference>
<protein>
    <submittedName>
        <fullName evidence="7">M20/M25/M40 family metallo-hydrolase</fullName>
    </submittedName>
</protein>
<evidence type="ECO:0000256" key="2">
    <source>
        <dbReference type="ARBA" id="ARBA00022723"/>
    </source>
</evidence>
<evidence type="ECO:0000256" key="5">
    <source>
        <dbReference type="ARBA" id="ARBA00023285"/>
    </source>
</evidence>
<dbReference type="PANTHER" id="PTHR43808:SF31">
    <property type="entry name" value="N-ACETYL-L-CITRULLINE DEACETYLASE"/>
    <property type="match status" value="1"/>
</dbReference>
<dbReference type="InterPro" id="IPR002933">
    <property type="entry name" value="Peptidase_M20"/>
</dbReference>
<dbReference type="PANTHER" id="PTHR43808">
    <property type="entry name" value="ACETYLORNITHINE DEACETYLASE"/>
    <property type="match status" value="1"/>
</dbReference>
<reference evidence="8" key="1">
    <citation type="journal article" date="2019" name="Int. J. Syst. Evol. Microbiol.">
        <title>The Global Catalogue of Microorganisms (GCM) 10K type strain sequencing project: providing services to taxonomists for standard genome sequencing and annotation.</title>
        <authorList>
            <consortium name="The Broad Institute Genomics Platform"/>
            <consortium name="The Broad Institute Genome Sequencing Center for Infectious Disease"/>
            <person name="Wu L."/>
            <person name="Ma J."/>
        </authorList>
    </citation>
    <scope>NUCLEOTIDE SEQUENCE [LARGE SCALE GENOMIC DNA]</scope>
    <source>
        <strain evidence="8">KACC 12508</strain>
    </source>
</reference>
<keyword evidence="3" id="KW-0378">Hydrolase</keyword>
<keyword evidence="8" id="KW-1185">Reference proteome</keyword>
<dbReference type="SUPFAM" id="SSF55031">
    <property type="entry name" value="Bacterial exopeptidase dimerisation domain"/>
    <property type="match status" value="1"/>
</dbReference>
<accession>A0ABW2ICN6</accession>
<dbReference type="Gene3D" id="3.40.630.10">
    <property type="entry name" value="Zn peptidases"/>
    <property type="match status" value="1"/>
</dbReference>
<sequence length="410" mass="43791">MDKTLLKQKIAAWIDEHAAEQTAFLAKVVQCPSDNPPGNCAPHALMTAALLEEMHFTVEQHAVPNEFARSTGLESAINLIVREKFGDGPTVALNAHGDVVPPGAGWSVDPYSATVRDGWMIGRGAAVSKSDFATYAFALRALKELSVPLRGQVELHLTYDEETGGLAGPGWLLQQGLSKPDYAICAGFSYNVTTAHNGCLHLEIKVHGTSAHAARPDTGHDALEAATKLLSALYNYRDSLQQRRSAISGITSPSLVVGMINGGINTNVVPDEVTLRLDRRIIPEEIPEEVEAELRAVIENALQGMPGIRGEVKRILLASPFKPVGDAARLRDIVCAEGSAALDEAVTPIGVPLYSDARLYAEAGVATVMYGAGPRTLLEANGHRADEKVPLFTLTVASKAIAWSLLELLA</sequence>
<name>A0ABW2ICN6_9BURK</name>
<comment type="caution">
    <text evidence="7">The sequence shown here is derived from an EMBL/GenBank/DDBJ whole genome shotgun (WGS) entry which is preliminary data.</text>
</comment>
<keyword evidence="2" id="KW-0479">Metal-binding</keyword>
<evidence type="ECO:0000313" key="7">
    <source>
        <dbReference type="EMBL" id="MFC7288744.1"/>
    </source>
</evidence>
<dbReference type="PROSITE" id="PS00758">
    <property type="entry name" value="ARGE_DAPE_CPG2_1"/>
    <property type="match status" value="1"/>
</dbReference>
<evidence type="ECO:0000256" key="3">
    <source>
        <dbReference type="ARBA" id="ARBA00022801"/>
    </source>
</evidence>
<dbReference type="RefSeq" id="WP_382272161.1">
    <property type="nucleotide sequence ID" value="NZ_JBHTBU010000002.1"/>
</dbReference>
<evidence type="ECO:0000259" key="6">
    <source>
        <dbReference type="Pfam" id="PF07687"/>
    </source>
</evidence>
<proteinExistence type="predicted"/>
<feature type="domain" description="Peptidase M20 dimerisation" evidence="6">
    <location>
        <begin position="194"/>
        <end position="302"/>
    </location>
</feature>
<dbReference type="InterPro" id="IPR036264">
    <property type="entry name" value="Bact_exopeptidase_dim_dom"/>
</dbReference>
<dbReference type="InterPro" id="IPR001261">
    <property type="entry name" value="ArgE/DapE_CS"/>
</dbReference>
<dbReference type="SUPFAM" id="SSF53187">
    <property type="entry name" value="Zn-dependent exopeptidases"/>
    <property type="match status" value="1"/>
</dbReference>
<dbReference type="Pfam" id="PF01546">
    <property type="entry name" value="Peptidase_M20"/>
    <property type="match status" value="1"/>
</dbReference>
<evidence type="ECO:0000256" key="1">
    <source>
        <dbReference type="ARBA" id="ARBA00001947"/>
    </source>
</evidence>
<keyword evidence="4" id="KW-0862">Zinc</keyword>
<dbReference type="InterPro" id="IPR050072">
    <property type="entry name" value="Peptidase_M20A"/>
</dbReference>
<organism evidence="7 8">
    <name type="scientific">Herminiimonas glaciei</name>
    <dbReference type="NCBI Taxonomy" id="523788"/>
    <lineage>
        <taxon>Bacteria</taxon>
        <taxon>Pseudomonadati</taxon>
        <taxon>Pseudomonadota</taxon>
        <taxon>Betaproteobacteria</taxon>
        <taxon>Burkholderiales</taxon>
        <taxon>Oxalobacteraceae</taxon>
        <taxon>Herminiimonas</taxon>
    </lineage>
</organism>
<gene>
    <name evidence="7" type="ORF">ACFQPC_11900</name>
</gene>